<dbReference type="InterPro" id="IPR050553">
    <property type="entry name" value="Thioredoxin_ResA/DsbE_sf"/>
</dbReference>
<evidence type="ECO:0000313" key="2">
    <source>
        <dbReference type="EMBL" id="SVA84506.1"/>
    </source>
</evidence>
<sequence length="155" mass="16503">MALPLGVQAQAGGVSLPLGTAGPDAELQDLEGNDIQLLDYVQGKPALIEFWATWCELCEELQPKLDAIQARHGDELNVVAVAVGVAQSIRRVRRHLDDHDPGYPYLWDARGAAVRAYNATTTSIVVLLDGDGNVAYTGVGADQDLGAAVERLLGQ</sequence>
<dbReference type="PANTHER" id="PTHR42852">
    <property type="entry name" value="THIOL:DISULFIDE INTERCHANGE PROTEIN DSBE"/>
    <property type="match status" value="1"/>
</dbReference>
<dbReference type="InterPro" id="IPR036249">
    <property type="entry name" value="Thioredoxin-like_sf"/>
</dbReference>
<dbReference type="PROSITE" id="PS51352">
    <property type="entry name" value="THIOREDOXIN_2"/>
    <property type="match status" value="1"/>
</dbReference>
<accession>A0A381Z5E3</accession>
<proteinExistence type="predicted"/>
<reference evidence="2" key="1">
    <citation type="submission" date="2018-05" db="EMBL/GenBank/DDBJ databases">
        <authorList>
            <person name="Lanie J.A."/>
            <person name="Ng W.-L."/>
            <person name="Kazmierczak K.M."/>
            <person name="Andrzejewski T.M."/>
            <person name="Davidsen T.M."/>
            <person name="Wayne K.J."/>
            <person name="Tettelin H."/>
            <person name="Glass J.I."/>
            <person name="Rusch D."/>
            <person name="Podicherti R."/>
            <person name="Tsui H.-C.T."/>
            <person name="Winkler M.E."/>
        </authorList>
    </citation>
    <scope>NUCLEOTIDE SEQUENCE</scope>
</reference>
<dbReference type="PANTHER" id="PTHR42852:SF17">
    <property type="entry name" value="THIOREDOXIN-LIKE PROTEIN HI_1115"/>
    <property type="match status" value="1"/>
</dbReference>
<dbReference type="Pfam" id="PF08534">
    <property type="entry name" value="Redoxin"/>
    <property type="match status" value="1"/>
</dbReference>
<evidence type="ECO:0000259" key="1">
    <source>
        <dbReference type="PROSITE" id="PS51352"/>
    </source>
</evidence>
<dbReference type="SUPFAM" id="SSF52833">
    <property type="entry name" value="Thioredoxin-like"/>
    <property type="match status" value="1"/>
</dbReference>
<dbReference type="AlphaFoldDB" id="A0A381Z5E3"/>
<organism evidence="2">
    <name type="scientific">marine metagenome</name>
    <dbReference type="NCBI Taxonomy" id="408172"/>
    <lineage>
        <taxon>unclassified sequences</taxon>
        <taxon>metagenomes</taxon>
        <taxon>ecological metagenomes</taxon>
    </lineage>
</organism>
<protein>
    <recommendedName>
        <fullName evidence="1">Thioredoxin domain-containing protein</fullName>
    </recommendedName>
</protein>
<gene>
    <name evidence="2" type="ORF">METZ01_LOCUS137360</name>
</gene>
<dbReference type="EMBL" id="UINC01020028">
    <property type="protein sequence ID" value="SVA84506.1"/>
    <property type="molecule type" value="Genomic_DNA"/>
</dbReference>
<dbReference type="Gene3D" id="3.40.30.10">
    <property type="entry name" value="Glutaredoxin"/>
    <property type="match status" value="1"/>
</dbReference>
<dbReference type="InterPro" id="IPR013740">
    <property type="entry name" value="Redoxin"/>
</dbReference>
<dbReference type="CDD" id="cd02966">
    <property type="entry name" value="TlpA_like_family"/>
    <property type="match status" value="1"/>
</dbReference>
<dbReference type="InterPro" id="IPR013766">
    <property type="entry name" value="Thioredoxin_domain"/>
</dbReference>
<dbReference type="GO" id="GO:0016491">
    <property type="term" value="F:oxidoreductase activity"/>
    <property type="evidence" value="ECO:0007669"/>
    <property type="project" value="InterPro"/>
</dbReference>
<feature type="domain" description="Thioredoxin" evidence="1">
    <location>
        <begin position="16"/>
        <end position="154"/>
    </location>
</feature>
<name>A0A381Z5E3_9ZZZZ</name>